<evidence type="ECO:0000313" key="2">
    <source>
        <dbReference type="EMBL" id="RNF08670.1"/>
    </source>
</evidence>
<reference evidence="2 3" key="1">
    <citation type="journal article" date="2018" name="BMC Genomics">
        <title>Genomic comparison of Trypanosoma conorhini and Trypanosoma rangeli to Trypanosoma cruzi strains of high and low virulence.</title>
        <authorList>
            <person name="Bradwell K.R."/>
            <person name="Koparde V.N."/>
            <person name="Matveyev A.V."/>
            <person name="Serrano M.G."/>
            <person name="Alves J.M."/>
            <person name="Parikh H."/>
            <person name="Huang B."/>
            <person name="Lee V."/>
            <person name="Espinosa-Alvarez O."/>
            <person name="Ortiz P.A."/>
            <person name="Costa-Martins A.G."/>
            <person name="Teixeira M.M."/>
            <person name="Buck G.A."/>
        </authorList>
    </citation>
    <scope>NUCLEOTIDE SEQUENCE [LARGE SCALE GENOMIC DNA]</scope>
    <source>
        <strain evidence="2 3">AM80</strain>
    </source>
</reference>
<organism evidence="2 3">
    <name type="scientific">Trypanosoma rangeli</name>
    <dbReference type="NCBI Taxonomy" id="5698"/>
    <lineage>
        <taxon>Eukaryota</taxon>
        <taxon>Discoba</taxon>
        <taxon>Euglenozoa</taxon>
        <taxon>Kinetoplastea</taxon>
        <taxon>Metakinetoplastina</taxon>
        <taxon>Trypanosomatida</taxon>
        <taxon>Trypanosomatidae</taxon>
        <taxon>Trypanosoma</taxon>
        <taxon>Herpetosoma</taxon>
    </lineage>
</organism>
<evidence type="ECO:0000256" key="1">
    <source>
        <dbReference type="SAM" id="Coils"/>
    </source>
</evidence>
<proteinExistence type="predicted"/>
<dbReference type="Proteomes" id="UP000283634">
    <property type="component" value="Unassembled WGS sequence"/>
</dbReference>
<comment type="caution">
    <text evidence="2">The sequence shown here is derived from an EMBL/GenBank/DDBJ whole genome shotgun (WGS) entry which is preliminary data.</text>
</comment>
<dbReference type="RefSeq" id="XP_029240524.1">
    <property type="nucleotide sequence ID" value="XM_029379602.1"/>
</dbReference>
<keyword evidence="1" id="KW-0175">Coiled coil</keyword>
<accession>A0A3R7NW65</accession>
<dbReference type="EMBL" id="MKGL01000061">
    <property type="protein sequence ID" value="RNF08670.1"/>
    <property type="molecule type" value="Genomic_DNA"/>
</dbReference>
<evidence type="ECO:0000313" key="3">
    <source>
        <dbReference type="Proteomes" id="UP000283634"/>
    </source>
</evidence>
<keyword evidence="3" id="KW-1185">Reference proteome</keyword>
<protein>
    <submittedName>
        <fullName evidence="2">Uncharacterized protein</fullName>
    </submittedName>
</protein>
<gene>
    <name evidence="2" type="ORF">TraAM80_02603</name>
</gene>
<feature type="coiled-coil region" evidence="1">
    <location>
        <begin position="58"/>
        <end position="105"/>
    </location>
</feature>
<dbReference type="AlphaFoldDB" id="A0A3R7NW65"/>
<dbReference type="OrthoDB" id="243643at2759"/>
<name>A0A3R7NW65_TRYRA</name>
<dbReference type="GeneID" id="40326536"/>
<sequence>MIDSTVAEELPEHIIQLRQAVGTVKFCDNCRQLEERLRQYELPLAESETTWDGLAAHVRYLEQRLKERQEVLVQLEQDHHTQTLFDNAELREVELSAAVEETRQQRLARVPYDEAAPNAAAVAGAVRKRYPTPLSLYFCLDSTPTPPLVSTSGVVAYALPANLPLLSE</sequence>